<dbReference type="EMBL" id="BGPR01006323">
    <property type="protein sequence ID" value="GBN17980.1"/>
    <property type="molecule type" value="Genomic_DNA"/>
</dbReference>
<keyword evidence="3" id="KW-1185">Reference proteome</keyword>
<accession>A0A4Y2LV52</accession>
<feature type="region of interest" description="Disordered" evidence="1">
    <location>
        <begin position="31"/>
        <end position="68"/>
    </location>
</feature>
<dbReference type="Proteomes" id="UP000499080">
    <property type="component" value="Unassembled WGS sequence"/>
</dbReference>
<sequence>MEWSTDECPALEFRPHHSNCLRSFALTKPEERPPKRISLVESKRGNSPCGGGGQMGGSKSETWNLPKQGVSKTNFGTAVNDLPKFFRLEWVGCWDK</sequence>
<name>A0A4Y2LV52_ARAVE</name>
<evidence type="ECO:0000256" key="1">
    <source>
        <dbReference type="SAM" id="MobiDB-lite"/>
    </source>
</evidence>
<protein>
    <submittedName>
        <fullName evidence="2">Uncharacterized protein</fullName>
    </submittedName>
</protein>
<evidence type="ECO:0000313" key="3">
    <source>
        <dbReference type="Proteomes" id="UP000499080"/>
    </source>
</evidence>
<proteinExistence type="predicted"/>
<reference evidence="2 3" key="1">
    <citation type="journal article" date="2019" name="Sci. Rep.">
        <title>Orb-weaving spider Araneus ventricosus genome elucidates the spidroin gene catalogue.</title>
        <authorList>
            <person name="Kono N."/>
            <person name="Nakamura H."/>
            <person name="Ohtoshi R."/>
            <person name="Moran D.A.P."/>
            <person name="Shinohara A."/>
            <person name="Yoshida Y."/>
            <person name="Fujiwara M."/>
            <person name="Mori M."/>
            <person name="Tomita M."/>
            <person name="Arakawa K."/>
        </authorList>
    </citation>
    <scope>NUCLEOTIDE SEQUENCE [LARGE SCALE GENOMIC DNA]</scope>
</reference>
<dbReference type="AlphaFoldDB" id="A0A4Y2LV52"/>
<comment type="caution">
    <text evidence="2">The sequence shown here is derived from an EMBL/GenBank/DDBJ whole genome shotgun (WGS) entry which is preliminary data.</text>
</comment>
<organism evidence="2 3">
    <name type="scientific">Araneus ventricosus</name>
    <name type="common">Orbweaver spider</name>
    <name type="synonym">Epeira ventricosa</name>
    <dbReference type="NCBI Taxonomy" id="182803"/>
    <lineage>
        <taxon>Eukaryota</taxon>
        <taxon>Metazoa</taxon>
        <taxon>Ecdysozoa</taxon>
        <taxon>Arthropoda</taxon>
        <taxon>Chelicerata</taxon>
        <taxon>Arachnida</taxon>
        <taxon>Araneae</taxon>
        <taxon>Araneomorphae</taxon>
        <taxon>Entelegynae</taxon>
        <taxon>Araneoidea</taxon>
        <taxon>Araneidae</taxon>
        <taxon>Araneus</taxon>
    </lineage>
</organism>
<gene>
    <name evidence="2" type="ORF">AVEN_254490_1</name>
</gene>
<evidence type="ECO:0000313" key="2">
    <source>
        <dbReference type="EMBL" id="GBN17980.1"/>
    </source>
</evidence>